<evidence type="ECO:0000256" key="7">
    <source>
        <dbReference type="ARBA" id="ARBA00022842"/>
    </source>
</evidence>
<keyword evidence="3 8" id="KW-0479">Metal-binding</keyword>
<keyword evidence="5 8" id="KW-0418">Kinase</keyword>
<comment type="function">
    <text evidence="8">Kinase that can phosphorylate various inositol polyphosphate such as Ins(3,4,5,6)P4 or Ins(1,3,4)P3.</text>
</comment>
<comment type="subunit">
    <text evidence="8">Monomer.</text>
</comment>
<evidence type="ECO:0000259" key="11">
    <source>
        <dbReference type="Pfam" id="PF05770"/>
    </source>
</evidence>
<dbReference type="PANTHER" id="PTHR14217:SF1">
    <property type="entry name" value="INOSITOL-TETRAKISPHOSPHATE 1-KINASE"/>
    <property type="match status" value="1"/>
</dbReference>
<feature type="binding site" evidence="9">
    <location>
        <position position="335"/>
    </location>
    <ligand>
        <name>1D-myo-inositol 1,3,4-trisphosphate</name>
        <dbReference type="ChEBI" id="CHEBI:58414"/>
    </ligand>
</feature>
<evidence type="ECO:0000256" key="1">
    <source>
        <dbReference type="ARBA" id="ARBA00009601"/>
    </source>
</evidence>
<comment type="caution">
    <text evidence="12">The sequence shown here is derived from an EMBL/GenBank/DDBJ whole genome shotgun (WGS) entry which is preliminary data.</text>
</comment>
<feature type="binding site" evidence="9">
    <location>
        <position position="223"/>
    </location>
    <ligand>
        <name>1D-myo-inositol 1,3,4-trisphosphate</name>
        <dbReference type="ChEBI" id="CHEBI:58414"/>
    </ligand>
</feature>
<feature type="binding site" evidence="10">
    <location>
        <position position="331"/>
    </location>
    <ligand>
        <name>Mg(2+)</name>
        <dbReference type="ChEBI" id="CHEBI:18420"/>
        <label>2</label>
    </ligand>
</feature>
<dbReference type="PIRSF" id="PIRSF038186">
    <property type="entry name" value="ITPK"/>
    <property type="match status" value="1"/>
</dbReference>
<dbReference type="GO" id="GO:0005524">
    <property type="term" value="F:ATP binding"/>
    <property type="evidence" value="ECO:0007669"/>
    <property type="project" value="UniProtKB-KW"/>
</dbReference>
<feature type="binding site" evidence="9">
    <location>
        <begin position="212"/>
        <end position="223"/>
    </location>
    <ligand>
        <name>ATP</name>
        <dbReference type="ChEBI" id="CHEBI:30616"/>
    </ligand>
</feature>
<dbReference type="PANTHER" id="PTHR14217">
    <property type="entry name" value="INOSITOL-TETRAKISPHOSPHATE 1-KINASE"/>
    <property type="match status" value="1"/>
</dbReference>
<feature type="binding site" evidence="9">
    <location>
        <position position="238"/>
    </location>
    <ligand>
        <name>ATP</name>
        <dbReference type="ChEBI" id="CHEBI:30616"/>
    </ligand>
</feature>
<keyword evidence="2 8" id="KW-0808">Transferase</keyword>
<reference evidence="12" key="2">
    <citation type="journal article" date="2023" name="Microbiol Resour">
        <title>Decontamination and Annotation of the Draft Genome Sequence of the Oomycete Lagenidium giganteum ARSEF 373.</title>
        <authorList>
            <person name="Morgan W.R."/>
            <person name="Tartar A."/>
        </authorList>
    </citation>
    <scope>NUCLEOTIDE SEQUENCE</scope>
    <source>
        <strain evidence="12">ARSEF 373</strain>
    </source>
</reference>
<dbReference type="Pfam" id="PF05770">
    <property type="entry name" value="Ins134_P3_kin"/>
    <property type="match status" value="1"/>
</dbReference>
<proteinExistence type="inferred from homology"/>
<dbReference type="Proteomes" id="UP001146120">
    <property type="component" value="Unassembled WGS sequence"/>
</dbReference>
<dbReference type="GO" id="GO:0005737">
    <property type="term" value="C:cytoplasm"/>
    <property type="evidence" value="ECO:0007669"/>
    <property type="project" value="TreeGrafter"/>
</dbReference>
<dbReference type="SUPFAM" id="SSF56059">
    <property type="entry name" value="Glutathione synthetase ATP-binding domain-like"/>
    <property type="match status" value="1"/>
</dbReference>
<dbReference type="Gene3D" id="3.30.470.20">
    <property type="entry name" value="ATP-grasp fold, B domain"/>
    <property type="match status" value="1"/>
</dbReference>
<organism evidence="12 13">
    <name type="scientific">Lagenidium giganteum</name>
    <dbReference type="NCBI Taxonomy" id="4803"/>
    <lineage>
        <taxon>Eukaryota</taxon>
        <taxon>Sar</taxon>
        <taxon>Stramenopiles</taxon>
        <taxon>Oomycota</taxon>
        <taxon>Peronosporomycetes</taxon>
        <taxon>Pythiales</taxon>
        <taxon>Pythiaceae</taxon>
    </lineage>
</organism>
<keyword evidence="7 8" id="KW-0460">Magnesium</keyword>
<reference evidence="12" key="1">
    <citation type="submission" date="2022-11" db="EMBL/GenBank/DDBJ databases">
        <authorList>
            <person name="Morgan W.R."/>
            <person name="Tartar A."/>
        </authorList>
    </citation>
    <scope>NUCLEOTIDE SEQUENCE</scope>
    <source>
        <strain evidence="12">ARSEF 373</strain>
    </source>
</reference>
<gene>
    <name evidence="12" type="ORF">N0F65_003409</name>
</gene>
<comment type="catalytic activity">
    <reaction evidence="8">
        <text>1D-myo-inositol 3,4,5,6-tetrakisphosphate + ATP = 1D-myo-inositol 1,3,4,5,6-pentakisphosphate + ADP + H(+)</text>
        <dbReference type="Rhea" id="RHEA:12452"/>
        <dbReference type="ChEBI" id="CHEBI:15378"/>
        <dbReference type="ChEBI" id="CHEBI:30616"/>
        <dbReference type="ChEBI" id="CHEBI:57539"/>
        <dbReference type="ChEBI" id="CHEBI:57733"/>
        <dbReference type="ChEBI" id="CHEBI:456216"/>
        <dbReference type="EC" id="2.7.1.134"/>
    </reaction>
</comment>
<dbReference type="GO" id="GO:0000287">
    <property type="term" value="F:magnesium ion binding"/>
    <property type="evidence" value="ECO:0007669"/>
    <property type="project" value="InterPro"/>
</dbReference>
<name>A0AAV2YVP7_9STRA</name>
<keyword evidence="4 8" id="KW-0547">Nucleotide-binding</keyword>
<dbReference type="GO" id="GO:0052726">
    <property type="term" value="F:inositol-1,3,4-trisphosphate 5-kinase activity"/>
    <property type="evidence" value="ECO:0007669"/>
    <property type="project" value="InterPro"/>
</dbReference>
<feature type="binding site" evidence="10">
    <location>
        <position position="329"/>
    </location>
    <ligand>
        <name>Mg(2+)</name>
        <dbReference type="ChEBI" id="CHEBI:18420"/>
        <label>1</label>
    </ligand>
</feature>
<dbReference type="GO" id="GO:0032957">
    <property type="term" value="P:inositol trisphosphate metabolic process"/>
    <property type="evidence" value="ECO:0007669"/>
    <property type="project" value="InterPro"/>
</dbReference>
<evidence type="ECO:0000313" key="13">
    <source>
        <dbReference type="Proteomes" id="UP001146120"/>
    </source>
</evidence>
<dbReference type="InterPro" id="IPR040464">
    <property type="entry name" value="InsP(3)kin_ATP-grasp"/>
</dbReference>
<evidence type="ECO:0000256" key="3">
    <source>
        <dbReference type="ARBA" id="ARBA00022723"/>
    </source>
</evidence>
<dbReference type="GO" id="GO:0047325">
    <property type="term" value="F:inositol-3,4,5,6-tetrakisphosphate 1-kinase activity"/>
    <property type="evidence" value="ECO:0007669"/>
    <property type="project" value="UniProtKB-EC"/>
</dbReference>
<feature type="binding site" evidence="9">
    <location>
        <position position="191"/>
    </location>
    <ligand>
        <name>1D-myo-inositol 1,3,4-trisphosphate</name>
        <dbReference type="ChEBI" id="CHEBI:58414"/>
    </ligand>
</feature>
<feature type="binding site" evidence="9">
    <location>
        <position position="180"/>
    </location>
    <ligand>
        <name>ATP</name>
        <dbReference type="ChEBI" id="CHEBI:30616"/>
    </ligand>
</feature>
<feature type="binding site" evidence="10">
    <location>
        <position position="329"/>
    </location>
    <ligand>
        <name>Mg(2+)</name>
        <dbReference type="ChEBI" id="CHEBI:18420"/>
        <label>2</label>
    </ligand>
</feature>
<evidence type="ECO:0000256" key="5">
    <source>
        <dbReference type="ARBA" id="ARBA00022777"/>
    </source>
</evidence>
<feature type="binding site" evidence="10">
    <location>
        <position position="315"/>
    </location>
    <ligand>
        <name>Mg(2+)</name>
        <dbReference type="ChEBI" id="CHEBI:18420"/>
        <label>1</label>
    </ligand>
</feature>
<dbReference type="EC" id="2.7.1.134" evidence="8"/>
<sequence>MSVAAGVSDIIHYCDLNMGELSVGVIFPAKKLGRLQSVLSETRDGVRFVLIDLSDPALVTPRDITAKYGRLDAVLHKLAHEMVFARLGDDAAGRRLTLMEAFARQHPHVKMIDPIASVQLLTDRHAACEMLVRLQETSSGLFNVPPFFVADSPERFQELVARVDNAQPPSLSLQLPLICKSVEACATDRSHMMSVVTKRSDLQYVGYPAIYQTFINHSGRLFKGYVLGPLINVAERRSLPNIAAGANHVHFNTQEQYPTTEDFHGEDHPPAAPTAVAATAGASTPSKTQEEILAAVRRIGEMIRAQLGLSLFGFDVIMADATGELFVIDVNYFPSYKELDEFDSILRQHIRRTCEC</sequence>
<feature type="binding site" evidence="9">
    <location>
        <position position="331"/>
    </location>
    <ligand>
        <name>1D-myo-inositol 1,3,4-trisphosphate</name>
        <dbReference type="ChEBI" id="CHEBI:58414"/>
    </ligand>
</feature>
<feature type="domain" description="Inositol 1,3,4-trisphosphate 5/6-kinase ATP-grasp" evidence="11">
    <location>
        <begin position="172"/>
        <end position="350"/>
    </location>
</feature>
<protein>
    <recommendedName>
        <fullName evidence="8">Inositol-tetrakisphosphate 1-kinase</fullName>
        <ecNumber evidence="8">2.7.1.134</ecNumber>
    </recommendedName>
</protein>
<evidence type="ECO:0000256" key="10">
    <source>
        <dbReference type="PIRSR" id="PIRSR038186-2"/>
    </source>
</evidence>
<dbReference type="AlphaFoldDB" id="A0AAV2YVP7"/>
<comment type="similarity">
    <text evidence="1 8">Belongs to the ITPK1 family.</text>
</comment>
<evidence type="ECO:0000256" key="9">
    <source>
        <dbReference type="PIRSR" id="PIRSR038186-1"/>
    </source>
</evidence>
<dbReference type="InterPro" id="IPR008656">
    <property type="entry name" value="Inositol_tetrakis-P_1-kinase"/>
</dbReference>
<dbReference type="GO" id="GO:0052725">
    <property type="term" value="F:inositol-1,3,4-trisphosphate 6-kinase activity"/>
    <property type="evidence" value="ECO:0007669"/>
    <property type="project" value="InterPro"/>
</dbReference>
<comment type="cofactor">
    <cofactor evidence="8 10">
        <name>Mg(2+)</name>
        <dbReference type="ChEBI" id="CHEBI:18420"/>
    </cofactor>
    <text evidence="8 10">Binds 2 magnesium ions per subunit.</text>
</comment>
<keyword evidence="13" id="KW-1185">Reference proteome</keyword>
<dbReference type="EMBL" id="DAKRPA010000137">
    <property type="protein sequence ID" value="DAZ97386.1"/>
    <property type="molecule type" value="Genomic_DNA"/>
</dbReference>
<feature type="binding site" evidence="9">
    <location>
        <position position="124"/>
    </location>
    <ligand>
        <name>ATP</name>
        <dbReference type="ChEBI" id="CHEBI:30616"/>
    </ligand>
</feature>
<evidence type="ECO:0000256" key="6">
    <source>
        <dbReference type="ARBA" id="ARBA00022840"/>
    </source>
</evidence>
<accession>A0AAV2YVP7</accession>
<keyword evidence="6 8" id="KW-0067">ATP-binding</keyword>
<evidence type="ECO:0000256" key="8">
    <source>
        <dbReference type="PIRNR" id="PIRNR038186"/>
    </source>
</evidence>
<evidence type="ECO:0000313" key="12">
    <source>
        <dbReference type="EMBL" id="DAZ97386.1"/>
    </source>
</evidence>
<evidence type="ECO:0000256" key="2">
    <source>
        <dbReference type="ARBA" id="ARBA00022679"/>
    </source>
</evidence>
<evidence type="ECO:0000256" key="4">
    <source>
        <dbReference type="ARBA" id="ARBA00022741"/>
    </source>
</evidence>